<dbReference type="GO" id="GO:0046872">
    <property type="term" value="F:metal ion binding"/>
    <property type="evidence" value="ECO:0007669"/>
    <property type="project" value="UniProtKB-KW"/>
</dbReference>
<dbReference type="AlphaFoldDB" id="A0A948T2M7"/>
<keyword evidence="1 2" id="KW-0479">Metal-binding</keyword>
<feature type="binding site" evidence="2">
    <location>
        <position position="290"/>
    </location>
    <ligand>
        <name>Zn(2+)</name>
        <dbReference type="ChEBI" id="CHEBI:29105"/>
        <note>catalytic</note>
    </ligand>
</feature>
<evidence type="ECO:0000256" key="3">
    <source>
        <dbReference type="PIRSR" id="PIRSR006615-2"/>
    </source>
</evidence>
<keyword evidence="1" id="KW-0378">Hydrolase</keyword>
<dbReference type="PIRSF" id="PIRSF006615">
    <property type="entry name" value="Zn_crbxpep_Taq"/>
    <property type="match status" value="1"/>
</dbReference>
<dbReference type="PANTHER" id="PTHR34217:SF1">
    <property type="entry name" value="CARBOXYPEPTIDASE 1"/>
    <property type="match status" value="1"/>
</dbReference>
<keyword evidence="1" id="KW-0482">Metalloprotease</keyword>
<comment type="caution">
    <text evidence="4">The sequence shown here is derived from an EMBL/GenBank/DDBJ whole genome shotgun (WGS) entry which is preliminary data.</text>
</comment>
<dbReference type="EC" id="3.4.17.19" evidence="1"/>
<dbReference type="SUPFAM" id="SSF55486">
    <property type="entry name" value="Metalloproteases ('zincins'), catalytic domain"/>
    <property type="match status" value="1"/>
</dbReference>
<keyword evidence="2" id="KW-0862">Zinc</keyword>
<dbReference type="Gene3D" id="1.10.1370.30">
    <property type="match status" value="1"/>
</dbReference>
<protein>
    <recommendedName>
        <fullName evidence="1">Metal-dependent carboxypeptidase</fullName>
        <ecNumber evidence="1">3.4.17.19</ecNumber>
    </recommendedName>
</protein>
<proteinExistence type="inferred from homology"/>
<accession>A0A948T2M7</accession>
<organism evidence="4 5">
    <name type="scientific">Candidatus Allofournierella pullistercoris</name>
    <dbReference type="NCBI Taxonomy" id="2838597"/>
    <lineage>
        <taxon>Bacteria</taxon>
        <taxon>Bacillati</taxon>
        <taxon>Bacillota</taxon>
        <taxon>Clostridia</taxon>
        <taxon>Eubacteriales</taxon>
        <taxon>Oscillospiraceae</taxon>
        <taxon>Allofournierella</taxon>
    </lineage>
</organism>
<feature type="binding site" evidence="2">
    <location>
        <position position="260"/>
    </location>
    <ligand>
        <name>Zn(2+)</name>
        <dbReference type="ChEBI" id="CHEBI:29105"/>
        <note>catalytic</note>
    </ligand>
</feature>
<feature type="binding site" evidence="2">
    <location>
        <position position="264"/>
    </location>
    <ligand>
        <name>Zn(2+)</name>
        <dbReference type="ChEBI" id="CHEBI:29105"/>
        <note>catalytic</note>
    </ligand>
</feature>
<keyword evidence="1" id="KW-0645">Protease</keyword>
<dbReference type="EMBL" id="JAHLFP010000036">
    <property type="protein sequence ID" value="MBU3806219.1"/>
    <property type="molecule type" value="Genomic_DNA"/>
</dbReference>
<dbReference type="InterPro" id="IPR001333">
    <property type="entry name" value="Peptidase_M32_Taq"/>
</dbReference>
<feature type="active site" description="Proton donor/acceptor" evidence="3">
    <location>
        <position position="261"/>
    </location>
</feature>
<dbReference type="Proteomes" id="UP000713596">
    <property type="component" value="Unassembled WGS sequence"/>
</dbReference>
<name>A0A948T2M7_9FIRM</name>
<dbReference type="CDD" id="cd06460">
    <property type="entry name" value="M32_Taq"/>
    <property type="match status" value="1"/>
</dbReference>
<evidence type="ECO:0000256" key="1">
    <source>
        <dbReference type="PIRNR" id="PIRNR006615"/>
    </source>
</evidence>
<dbReference type="PRINTS" id="PR00998">
    <property type="entry name" value="CRBOXYPTASET"/>
</dbReference>
<dbReference type="PANTHER" id="PTHR34217">
    <property type="entry name" value="METAL-DEPENDENT CARBOXYPEPTIDASE"/>
    <property type="match status" value="1"/>
</dbReference>
<sequence length="496" mass="56804">MNPMEKLRTLQKKLYSLQYALAVMDFDAQTAAPSGSDEGRSEAMALLSDMKYQLLTDSALPELLQQAEAMELNVQQKAEVRELKRLYKETCCIPAEEYSQFTKLTAKAIGVWQKAREEDNFDLFAPYLEEIIAMRRKMAGYFDASKPAYDVWLDQYEPGLNMEQCDEFFAQLRQVISPLVAKIQALGAEPAPAYLDAEWPLEAQRELSLELAQLMQIDLDHCAIAESAHPFTTEFYKGDVRITTHYDQRDVTNNLFSIVHEGGHALYELHTADRLQYTCLASGASMGIHESQSRFYENYLARNLAFVEHLWPTLQRLFPVQLQGVEPESFHRAINRCEPGLIRIEADELTYSLHVMVRYEVEKQLMDGSLNVQELPAAWNKAMKDLLGVDVPSDKLGVLQDIHWAGGDFGYFPSYALGTAYAAQLFAKMKEEVPVESLLRKGDFAPINQWLEERIWKYGKEKLPGELLQDAFGEPFSSVYYTDYLKEKFSHLYRLN</sequence>
<evidence type="ECO:0000256" key="2">
    <source>
        <dbReference type="PIRSR" id="PIRSR006615-1"/>
    </source>
</evidence>
<gene>
    <name evidence="4" type="ORF">H9882_04930</name>
</gene>
<comment type="similarity">
    <text evidence="1">Belongs to the peptidase M32 family.</text>
</comment>
<evidence type="ECO:0000313" key="5">
    <source>
        <dbReference type="Proteomes" id="UP000713596"/>
    </source>
</evidence>
<dbReference type="GO" id="GO:0006508">
    <property type="term" value="P:proteolysis"/>
    <property type="evidence" value="ECO:0007669"/>
    <property type="project" value="UniProtKB-UniRule"/>
</dbReference>
<reference evidence="4" key="2">
    <citation type="submission" date="2021-04" db="EMBL/GenBank/DDBJ databases">
        <authorList>
            <person name="Gilroy R."/>
        </authorList>
    </citation>
    <scope>NUCLEOTIDE SEQUENCE</scope>
    <source>
        <strain evidence="4">B5_2728</strain>
    </source>
</reference>
<dbReference type="PROSITE" id="PS52034">
    <property type="entry name" value="PEPTIDASE_M32"/>
    <property type="match status" value="1"/>
</dbReference>
<comment type="catalytic activity">
    <reaction evidence="1">
        <text>Release of a C-terminal amino acid with broad specificity, except for -Pro.</text>
        <dbReference type="EC" id="3.4.17.19"/>
    </reaction>
</comment>
<dbReference type="Pfam" id="PF02074">
    <property type="entry name" value="Peptidase_M32"/>
    <property type="match status" value="1"/>
</dbReference>
<dbReference type="GO" id="GO:0004181">
    <property type="term" value="F:metallocarboxypeptidase activity"/>
    <property type="evidence" value="ECO:0007669"/>
    <property type="project" value="UniProtKB-UniRule"/>
</dbReference>
<keyword evidence="1 4" id="KW-0121">Carboxypeptidase</keyword>
<comment type="cofactor">
    <cofactor evidence="2">
        <name>Zn(2+)</name>
        <dbReference type="ChEBI" id="CHEBI:29105"/>
    </cofactor>
    <text evidence="2">Binds 1 zinc ion per subunit.</text>
</comment>
<evidence type="ECO:0000313" key="4">
    <source>
        <dbReference type="EMBL" id="MBU3806219.1"/>
    </source>
</evidence>
<comment type="function">
    <text evidence="1">Broad specificity carboxypetidase that releases amino acids sequentially from the C-terminus, including neutral, aromatic, polar and basic residues.</text>
</comment>
<reference evidence="4" key="1">
    <citation type="journal article" date="2021" name="PeerJ">
        <title>Extensive microbial diversity within the chicken gut microbiome revealed by metagenomics and culture.</title>
        <authorList>
            <person name="Gilroy R."/>
            <person name="Ravi A."/>
            <person name="Getino M."/>
            <person name="Pursley I."/>
            <person name="Horton D.L."/>
            <person name="Alikhan N.F."/>
            <person name="Baker D."/>
            <person name="Gharbi K."/>
            <person name="Hall N."/>
            <person name="Watson M."/>
            <person name="Adriaenssens E.M."/>
            <person name="Foster-Nyarko E."/>
            <person name="Jarju S."/>
            <person name="Secka A."/>
            <person name="Antonio M."/>
            <person name="Oren A."/>
            <person name="Chaudhuri R.R."/>
            <person name="La Ragione R."/>
            <person name="Hildebrand F."/>
            <person name="Pallen M.J."/>
        </authorList>
    </citation>
    <scope>NUCLEOTIDE SEQUENCE</scope>
    <source>
        <strain evidence="4">B5_2728</strain>
    </source>
</reference>